<dbReference type="RefSeq" id="WP_192281556.1">
    <property type="nucleotide sequence ID" value="NZ_JACZDF010000007.1"/>
</dbReference>
<sequence>MSELLPTVHAARIQDSLTHYLTTTFALTDAEVQDALDRFLSDPDDGMFKGPYVRLRLPFRPAEPGWRDSLEWYGGFDPPYGHQAAAFARLSSMAAGQPRRPQPTLVTTGTGSGKTEAFLYPILDHVLRARRAGVRGTKALILYPMNALANDQALRLTQILTGSPELSTITAAVYTGQKGPQRTKVSADGLITDRHVIRDEAPDILLTNYKMLDQLLLRAEDQDIWRQSATSLQYLVLDEFHTYDGAQGTDVAMLLRRLGLTLKAHWPQDDPHLTPEDRGRPLGRITPVATSATLGDKGDPSTMLDFARTVFGEDFPVDAVVTESRLSLDEWVGDAPARMSARGLTPVDVAGTDVASALAILTDLGDAPDGAVLARTVFGHLYDVDATDWDTDLLLGAARAHPLVQDLARHATDAVALRELSDAVVGATTPELRESWERLIAAVIAALGHVRAVAGRVALSVDVHLWIRELSRIDRLADSVTRFRWSDDGPPAAGDHPEDQRDPFPAIHCRFCGRSGWGVELAPVGMDLALNDSAIRANKMRREGRFRALLHAPSEADRALLKGETIDGLRYWAVRGRTLLTEPPADDNPELTEGWVLPVLTTTGDDADKAAADDACPACGQEDGIRFLGSAIATLLSVSLSTLFGAPRLDAREKKALVFTDSVQDAAHRAGFVQARSHTLTLRAVLRDAVADGALPLDSLVEEVINRAGDDPAHRYRILAPDCADRTTFTDFWQADTLRRVPTSVRKRVRNRLLFDAAMEFGLNSRTGRTLELVGSVAAQVDAGQPARLATVARSVLHGFALQGTLEDTAEPDDVTLVRWVRGVLERLRTRGAIDHPWFDTYRKQDGARWSVWGGRPKGEGMPAFPKGRPAPSYARVGGALPGGRETDLDAVTSAKSWYASWASRVMPVSTADGGRLTRLLLERLAKDGVLSAITTDSQGTVYGIPASAVVVAPTQAADLAAGRHLLVCDLCRAQTPGTAEVVDQLDGGPCLVMRCTGTLRRAPLEPGFYRRLYASPDMRRVVAREHTSLLDDAKRLEYEDGFKGAQADPQAPNVLVATPTLEMGIDIGDLSAVMLASLPRTVASYVQRVGRAGRLTGNALTLAYVVGRGEHLPKLGDPLSVINGAVRPPATYLTAEEILRRQLTAHLVDRMAADPNRRHPRKAAGVMGSSAPDTFLGDLIVMAEGAGGEVNDFLASFGKELPSAARDGLRAWLVPAGGPGTSSFAGHVHEASLRWQRTVEMLQHRLTEIDKVIPELETKASSTAATEDDRRAYRSARAARKLTSGELGTLKSEYWIGVMEEFGLLPNYTLLDDSVTLDVGLSWIDPDTGDYQTEHAQFQRASAQAIRELAPGAKFYARGWEITVDALDLGVDGEAVRPWVFCPACGYGTDTGLDAAQAVPSECPRCGATGIADTGQQVEVVELVHVTAEVRRDEVAISDRQDDRERIQFQLITAADVDPAGIGDRWFVENTGLGCTYLKGVTLRWLNAGKPGQGVPRLLAGQERPASLFRVCAGCGKLDTDTGRNRAHEHRPWCRYRTSAEENTRAVMLSRTLRTQGLLLRLPTSVTAGDSFATPSLAAAVLLGLREHMGGDPDHIRVERVVEPSGHGPGDTDDALLVHDVVPGGTGYLADLADPDVLRTILATAWDIVRTCDCSTEGRLACHRCLLPLAPPHEMHLVSRVSAERYLRVLLGVKEEATSAAEGEWTITNIPPPKDDESVIEQRFRLVLRERLTTAGAHVVEEPTPTGNALRFTLPGSPRRWTLTPQVLVHGCKPDFVLACTDTNVPPLAVFVDGQKFHASEAINRLDDDAAKRANLRAQGYLVVAVTAKDLDAAEQGVDDPPVWFQQAMVPALMTQPSLMASPNSYAALAQGPVDHLIGWIAGADKDGRRLTARAVPFFLLPGSPQMGAPTDLSLAEIAARSLTDEQVPGGPRSVVVWRDGAVAAAIEVSRREIGGVMQATADVALVLEDRPGTLDADHAPAWRTWLRTSNLLSLRDWPTEITTVRTVLAERSGGQSLPTAAVEVEAQRHEATGANIDLSWPKAWQDAFEDAEGEERDLLRALAGDGIDAPAIGLDGPDGTLLDIAWPAQRVVVETVTLTEEDRAVLHRHGWRLVAPDADLVRSALHAAGTTPTTET</sequence>
<evidence type="ECO:0000259" key="4">
    <source>
        <dbReference type="PROSITE" id="PS51194"/>
    </source>
</evidence>
<dbReference type="Pfam" id="PF09369">
    <property type="entry name" value="MZB"/>
    <property type="match status" value="1"/>
</dbReference>
<feature type="domain" description="Helicase ATP-binding" evidence="3">
    <location>
        <begin position="95"/>
        <end position="312"/>
    </location>
</feature>
<keyword evidence="2" id="KW-0067">ATP-binding</keyword>
<comment type="caution">
    <text evidence="5">The sequence shown here is derived from an EMBL/GenBank/DDBJ whole genome shotgun (WGS) entry which is preliminary data.</text>
</comment>
<gene>
    <name evidence="5" type="ORF">IGS67_12380</name>
</gene>
<dbReference type="Pfam" id="PF00270">
    <property type="entry name" value="DEAD"/>
    <property type="match status" value="1"/>
</dbReference>
<dbReference type="SMART" id="SM00487">
    <property type="entry name" value="DEXDc"/>
    <property type="match status" value="1"/>
</dbReference>
<dbReference type="Gene3D" id="3.40.50.300">
    <property type="entry name" value="P-loop containing nucleotide triphosphate hydrolases"/>
    <property type="match status" value="2"/>
</dbReference>
<evidence type="ECO:0000256" key="2">
    <source>
        <dbReference type="ARBA" id="ARBA00022840"/>
    </source>
</evidence>
<dbReference type="SMART" id="SM00490">
    <property type="entry name" value="HELICc"/>
    <property type="match status" value="1"/>
</dbReference>
<organism evidence="5 6">
    <name type="scientific">Flavimobilis rhizosphaerae</name>
    <dbReference type="NCBI Taxonomy" id="2775421"/>
    <lineage>
        <taxon>Bacteria</taxon>
        <taxon>Bacillati</taxon>
        <taxon>Actinomycetota</taxon>
        <taxon>Actinomycetes</taxon>
        <taxon>Micrococcales</taxon>
        <taxon>Jonesiaceae</taxon>
        <taxon>Flavimobilis</taxon>
    </lineage>
</organism>
<evidence type="ECO:0000313" key="6">
    <source>
        <dbReference type="Proteomes" id="UP000642107"/>
    </source>
</evidence>
<dbReference type="PROSITE" id="PS51194">
    <property type="entry name" value="HELICASE_CTER"/>
    <property type="match status" value="1"/>
</dbReference>
<proteinExistence type="predicted"/>
<keyword evidence="5" id="KW-0378">Hydrolase</keyword>
<dbReference type="InterPro" id="IPR018973">
    <property type="entry name" value="MZB"/>
</dbReference>
<dbReference type="InterPro" id="IPR027417">
    <property type="entry name" value="P-loop_NTPase"/>
</dbReference>
<keyword evidence="6" id="KW-1185">Reference proteome</keyword>
<dbReference type="SUPFAM" id="SSF52540">
    <property type="entry name" value="P-loop containing nucleoside triphosphate hydrolases"/>
    <property type="match status" value="2"/>
</dbReference>
<dbReference type="InterPro" id="IPR014001">
    <property type="entry name" value="Helicase_ATP-bd"/>
</dbReference>
<dbReference type="PROSITE" id="PS51192">
    <property type="entry name" value="HELICASE_ATP_BIND_1"/>
    <property type="match status" value="1"/>
</dbReference>
<evidence type="ECO:0000259" key="3">
    <source>
        <dbReference type="PROSITE" id="PS51192"/>
    </source>
</evidence>
<dbReference type="EMBL" id="JACZDF010000007">
    <property type="protein sequence ID" value="MBD9700275.1"/>
    <property type="molecule type" value="Genomic_DNA"/>
</dbReference>
<reference evidence="5 6" key="1">
    <citation type="submission" date="2020-09" db="EMBL/GenBank/DDBJ databases">
        <title>Flavimobilis rhizosphaerae sp. nov., isolated from rhizosphere soil of Spartina alterniflora.</title>
        <authorList>
            <person name="Hanqin C."/>
        </authorList>
    </citation>
    <scope>NUCLEOTIDE SEQUENCE [LARGE SCALE GENOMIC DNA]</scope>
    <source>
        <strain evidence="5 6">GY 10621</strain>
    </source>
</reference>
<accession>A0ABR9DT14</accession>
<feature type="domain" description="Helicase C-terminal" evidence="4">
    <location>
        <begin position="978"/>
        <end position="1140"/>
    </location>
</feature>
<dbReference type="PANTHER" id="PTHR47957:SF3">
    <property type="entry name" value="ATP-DEPENDENT HELICASE HRQ1"/>
    <property type="match status" value="1"/>
</dbReference>
<keyword evidence="5" id="KW-0347">Helicase</keyword>
<dbReference type="Pfam" id="PF00271">
    <property type="entry name" value="Helicase_C"/>
    <property type="match status" value="1"/>
</dbReference>
<dbReference type="GO" id="GO:0004386">
    <property type="term" value="F:helicase activity"/>
    <property type="evidence" value="ECO:0007669"/>
    <property type="project" value="UniProtKB-KW"/>
</dbReference>
<protein>
    <submittedName>
        <fullName evidence="5">DEAD/DEAH box helicase</fullName>
    </submittedName>
</protein>
<evidence type="ECO:0000256" key="1">
    <source>
        <dbReference type="ARBA" id="ARBA00022741"/>
    </source>
</evidence>
<dbReference type="PANTHER" id="PTHR47957">
    <property type="entry name" value="ATP-DEPENDENT HELICASE HRQ1"/>
    <property type="match status" value="1"/>
</dbReference>
<dbReference type="InterPro" id="IPR001650">
    <property type="entry name" value="Helicase_C-like"/>
</dbReference>
<name>A0ABR9DT14_9MICO</name>
<dbReference type="InterPro" id="IPR011545">
    <property type="entry name" value="DEAD/DEAH_box_helicase_dom"/>
</dbReference>
<evidence type="ECO:0000313" key="5">
    <source>
        <dbReference type="EMBL" id="MBD9700275.1"/>
    </source>
</evidence>
<keyword evidence="1" id="KW-0547">Nucleotide-binding</keyword>
<dbReference type="Proteomes" id="UP000642107">
    <property type="component" value="Unassembled WGS sequence"/>
</dbReference>